<evidence type="ECO:0000313" key="2">
    <source>
        <dbReference type="Proteomes" id="UP000006222"/>
    </source>
</evidence>
<comment type="caution">
    <text evidence="1">The sequence shown here is derived from an EMBL/GenBank/DDBJ whole genome shotgun (WGS) entry which is preliminary data.</text>
</comment>
<sequence length="106" mass="12209">MRSVSKHNLQRKLLALGVLAIRDGDQQINIWSTDTVPYHLILEAEHHMLEMYRLVPRLPERTDVEHCDRCGHPCDLLYITGEWKCSSCESVVGSRKQAVLDLLDQI</sequence>
<reference evidence="1 2" key="1">
    <citation type="journal article" date="2013" name="Mar. Genomics">
        <title>Expression of sulfatases in Rhodopirellula baltica and the diversity of sulfatases in the genus Rhodopirellula.</title>
        <authorList>
            <person name="Wegner C.E."/>
            <person name="Richter-Heitmann T."/>
            <person name="Klindworth A."/>
            <person name="Klockow C."/>
            <person name="Richter M."/>
            <person name="Achstetter T."/>
            <person name="Glockner F.O."/>
            <person name="Harder J."/>
        </authorList>
    </citation>
    <scope>NUCLEOTIDE SEQUENCE [LARGE SCALE GENOMIC DNA]</scope>
    <source>
        <strain evidence="1 2">WH47</strain>
    </source>
</reference>
<accession>F2AU24</accession>
<proteinExistence type="predicted"/>
<evidence type="ECO:0000313" key="1">
    <source>
        <dbReference type="EMBL" id="EGF26815.1"/>
    </source>
</evidence>
<dbReference type="Proteomes" id="UP000006222">
    <property type="component" value="Unassembled WGS sequence"/>
</dbReference>
<dbReference type="EMBL" id="AFAR01000171">
    <property type="protein sequence ID" value="EGF26815.1"/>
    <property type="molecule type" value="Genomic_DNA"/>
</dbReference>
<dbReference type="AlphaFoldDB" id="F2AU24"/>
<name>F2AU24_RHOBT</name>
<gene>
    <name evidence="1" type="ORF">RBWH47_04988</name>
</gene>
<protein>
    <submittedName>
        <fullName evidence="1">Uncharacterized protein</fullName>
    </submittedName>
</protein>
<dbReference type="PATRIC" id="fig|991778.3.peg.3423"/>
<organism evidence="1 2">
    <name type="scientific">Rhodopirellula baltica WH47</name>
    <dbReference type="NCBI Taxonomy" id="991778"/>
    <lineage>
        <taxon>Bacteria</taxon>
        <taxon>Pseudomonadati</taxon>
        <taxon>Planctomycetota</taxon>
        <taxon>Planctomycetia</taxon>
        <taxon>Pirellulales</taxon>
        <taxon>Pirellulaceae</taxon>
        <taxon>Rhodopirellula</taxon>
    </lineage>
</organism>